<dbReference type="EMBL" id="JARKIE010000154">
    <property type="protein sequence ID" value="KAJ7674406.1"/>
    <property type="molecule type" value="Genomic_DNA"/>
</dbReference>
<organism evidence="2 3">
    <name type="scientific">Mycena rosella</name>
    <name type="common">Pink bonnet</name>
    <name type="synonym">Agaricus rosellus</name>
    <dbReference type="NCBI Taxonomy" id="1033263"/>
    <lineage>
        <taxon>Eukaryota</taxon>
        <taxon>Fungi</taxon>
        <taxon>Dikarya</taxon>
        <taxon>Basidiomycota</taxon>
        <taxon>Agaricomycotina</taxon>
        <taxon>Agaricomycetes</taxon>
        <taxon>Agaricomycetidae</taxon>
        <taxon>Agaricales</taxon>
        <taxon>Marasmiineae</taxon>
        <taxon>Mycenaceae</taxon>
        <taxon>Mycena</taxon>
    </lineage>
</organism>
<dbReference type="PANTHER" id="PTHR34618">
    <property type="entry name" value="SURFACE PROTEIN MAS1, PUTATIVE-RELATED"/>
    <property type="match status" value="1"/>
</dbReference>
<proteinExistence type="predicted"/>
<feature type="chain" id="PRO_5042259241" description="GEgh 16 protein" evidence="1">
    <location>
        <begin position="23"/>
        <end position="307"/>
    </location>
</feature>
<feature type="signal peptide" evidence="1">
    <location>
        <begin position="1"/>
        <end position="22"/>
    </location>
</feature>
<dbReference type="Proteomes" id="UP001221757">
    <property type="component" value="Unassembled WGS sequence"/>
</dbReference>
<protein>
    <recommendedName>
        <fullName evidence="4">GEgh 16 protein</fullName>
    </recommendedName>
</protein>
<dbReference type="InterPro" id="IPR021476">
    <property type="entry name" value="Egh16-like"/>
</dbReference>
<keyword evidence="1" id="KW-0732">Signal</keyword>
<gene>
    <name evidence="2" type="ORF">B0H17DRAFT_1241221</name>
</gene>
<evidence type="ECO:0000313" key="3">
    <source>
        <dbReference type="Proteomes" id="UP001221757"/>
    </source>
</evidence>
<evidence type="ECO:0000313" key="2">
    <source>
        <dbReference type="EMBL" id="KAJ7674406.1"/>
    </source>
</evidence>
<comment type="caution">
    <text evidence="2">The sequence shown here is derived from an EMBL/GenBank/DDBJ whole genome shotgun (WGS) entry which is preliminary data.</text>
</comment>
<evidence type="ECO:0008006" key="4">
    <source>
        <dbReference type="Google" id="ProtNLM"/>
    </source>
</evidence>
<keyword evidence="3" id="KW-1185">Reference proteome</keyword>
<dbReference type="Pfam" id="PF11327">
    <property type="entry name" value="Egh16-like"/>
    <property type="match status" value="1"/>
</dbReference>
<reference evidence="2" key="1">
    <citation type="submission" date="2023-03" db="EMBL/GenBank/DDBJ databases">
        <title>Massive genome expansion in bonnet fungi (Mycena s.s.) driven by repeated elements and novel gene families across ecological guilds.</title>
        <authorList>
            <consortium name="Lawrence Berkeley National Laboratory"/>
            <person name="Harder C.B."/>
            <person name="Miyauchi S."/>
            <person name="Viragh M."/>
            <person name="Kuo A."/>
            <person name="Thoen E."/>
            <person name="Andreopoulos B."/>
            <person name="Lu D."/>
            <person name="Skrede I."/>
            <person name="Drula E."/>
            <person name="Henrissat B."/>
            <person name="Morin E."/>
            <person name="Kohler A."/>
            <person name="Barry K."/>
            <person name="LaButti K."/>
            <person name="Morin E."/>
            <person name="Salamov A."/>
            <person name="Lipzen A."/>
            <person name="Mereny Z."/>
            <person name="Hegedus B."/>
            <person name="Baldrian P."/>
            <person name="Stursova M."/>
            <person name="Weitz H."/>
            <person name="Taylor A."/>
            <person name="Grigoriev I.V."/>
            <person name="Nagy L.G."/>
            <person name="Martin F."/>
            <person name="Kauserud H."/>
        </authorList>
    </citation>
    <scope>NUCLEOTIDE SEQUENCE</scope>
    <source>
        <strain evidence="2">CBHHK067</strain>
    </source>
</reference>
<accession>A0AAD7G9Z0</accession>
<sequence>MFFNTFLVFAAVSSHTFLNAHAHGTITGVTGANGVQAAGFGIIATTPRDGSTPKPFEQDTSVIRDNAIASGKTGVCGSTKAGGNNDVASQLAAASQAGLPTAAADGSVTMTLHQVNQDGAGPYTCDVSGDGGNTFQAATVTTQVPGKFGLSTAKATDFQLVAQMPAGMACTAGPNGDACIMRCKNPALAGPFGSCVAVSNGSGGNATAAAGTAAAAGAAAPAAAAPAAEAAPAAAAGGAAAAAPATDAAAGAAGAAPAAGAAATGAKAGLAGLLSKIKGGRDVNAPAKRHIVSRVAGKRSGHWLDNQ</sequence>
<dbReference type="AlphaFoldDB" id="A0AAD7G9Z0"/>
<dbReference type="PANTHER" id="PTHR34618:SF1">
    <property type="entry name" value="SECRETED PROTEIN"/>
    <property type="match status" value="1"/>
</dbReference>
<name>A0AAD7G9Z0_MYCRO</name>
<evidence type="ECO:0000256" key="1">
    <source>
        <dbReference type="SAM" id="SignalP"/>
    </source>
</evidence>